<reference evidence="2" key="1">
    <citation type="submission" date="2017-08" db="EMBL/GenBank/DDBJ databases">
        <authorList>
            <person name="Grouzdev D.S."/>
            <person name="Gaisin V.A."/>
            <person name="Rysina M.S."/>
            <person name="Gorlenko V.M."/>
        </authorList>
    </citation>
    <scope>NUCLEOTIDE SEQUENCE [LARGE SCALE GENOMIC DNA]</scope>
    <source>
        <strain evidence="2">Kir15-3F</strain>
    </source>
</reference>
<sequence length="114" mass="12800">MECRLQPAIQRITTKQKNGVWGVAPIRIRIADALPRLIPTPLPYRTMIMVGMLGGMFPVAHVMALKLRTLKGLIGDPELLNETVGKFPSTFEMAENTFALRLTKHWSTLLTTTR</sequence>
<comment type="caution">
    <text evidence="1">The sequence shown here is derived from an EMBL/GenBank/DDBJ whole genome shotgun (WGS) entry which is preliminary data.</text>
</comment>
<organism evidence="1 2">
    <name type="scientific">Candidatus Viridilinea mediisalina</name>
    <dbReference type="NCBI Taxonomy" id="2024553"/>
    <lineage>
        <taxon>Bacteria</taxon>
        <taxon>Bacillati</taxon>
        <taxon>Chloroflexota</taxon>
        <taxon>Chloroflexia</taxon>
        <taxon>Chloroflexales</taxon>
        <taxon>Chloroflexineae</taxon>
        <taxon>Oscillochloridaceae</taxon>
        <taxon>Candidatus Viridilinea</taxon>
    </lineage>
</organism>
<name>A0A2A6RE06_9CHLR</name>
<dbReference type="AlphaFoldDB" id="A0A2A6RE06"/>
<dbReference type="EMBL" id="NQWI01000157">
    <property type="protein sequence ID" value="PDW01001.1"/>
    <property type="molecule type" value="Genomic_DNA"/>
</dbReference>
<gene>
    <name evidence="1" type="ORF">CJ255_19830</name>
</gene>
<protein>
    <submittedName>
        <fullName evidence="1">Uncharacterized protein</fullName>
    </submittedName>
</protein>
<accession>A0A2A6RE06</accession>
<keyword evidence="2" id="KW-1185">Reference proteome</keyword>
<proteinExistence type="predicted"/>
<dbReference type="Proteomes" id="UP000220527">
    <property type="component" value="Unassembled WGS sequence"/>
</dbReference>
<evidence type="ECO:0000313" key="2">
    <source>
        <dbReference type="Proteomes" id="UP000220527"/>
    </source>
</evidence>
<evidence type="ECO:0000313" key="1">
    <source>
        <dbReference type="EMBL" id="PDW01001.1"/>
    </source>
</evidence>